<keyword evidence="3" id="KW-1185">Reference proteome</keyword>
<keyword evidence="1" id="KW-0732">Signal</keyword>
<evidence type="ECO:0000313" key="3">
    <source>
        <dbReference type="Proteomes" id="UP001139955"/>
    </source>
</evidence>
<gene>
    <name evidence="2" type="ORF">OC940_17735</name>
</gene>
<feature type="chain" id="PRO_5040775107" evidence="1">
    <location>
        <begin position="21"/>
        <end position="236"/>
    </location>
</feature>
<evidence type="ECO:0000313" key="2">
    <source>
        <dbReference type="EMBL" id="MCU7249650.1"/>
    </source>
</evidence>
<sequence length="236" mass="25594">MTVKSGLVLCAVLFAGQALADCTPMPVKGDQDYSVCKEWPAYEGLTLSAYAHLNPAVADAFGTYDLDVSVLREGQSAPVAAYHQAAAYTLEGVGLQEIALDTARYKLAPDLRAFGVRARLNNGSRLNPVEENQLSLYVREGAKLRSVLSKLLVYQYGGEWDGNCAGEQFEITRTVEVAKTNSHGYADLIVKTQQTRTTSVGEGDACEDKTIVDKPVLTTLRYDGDSYAVPIEFKGL</sequence>
<accession>A0A9X3BCJ1</accession>
<dbReference type="AlphaFoldDB" id="A0A9X3BCJ1"/>
<reference evidence="2" key="1">
    <citation type="submission" date="2022-09" db="EMBL/GenBank/DDBJ databases">
        <authorList>
            <person name="Cesa-Luna C."/>
            <person name="Girard L."/>
            <person name="Lood C."/>
            <person name="Hofte M."/>
            <person name="De Mot R."/>
        </authorList>
    </citation>
    <scope>NUCLEOTIDE SEQUENCE</scope>
    <source>
        <strain evidence="2">B1M3-32</strain>
    </source>
</reference>
<dbReference type="EMBL" id="JAOSKY010000010">
    <property type="protein sequence ID" value="MCU7249650.1"/>
    <property type="molecule type" value="Genomic_DNA"/>
</dbReference>
<dbReference type="Proteomes" id="UP001139955">
    <property type="component" value="Unassembled WGS sequence"/>
</dbReference>
<feature type="signal peptide" evidence="1">
    <location>
        <begin position="1"/>
        <end position="20"/>
    </location>
</feature>
<comment type="caution">
    <text evidence="2">The sequence shown here is derived from an EMBL/GenBank/DDBJ whole genome shotgun (WGS) entry which is preliminary data.</text>
</comment>
<dbReference type="RefSeq" id="WP_301622604.1">
    <property type="nucleotide sequence ID" value="NZ_JAOSKY010000010.1"/>
</dbReference>
<organism evidence="2 3">
    <name type="scientific">Pseudomonas koreensis</name>
    <dbReference type="NCBI Taxonomy" id="198620"/>
    <lineage>
        <taxon>Bacteria</taxon>
        <taxon>Pseudomonadati</taxon>
        <taxon>Pseudomonadota</taxon>
        <taxon>Gammaproteobacteria</taxon>
        <taxon>Pseudomonadales</taxon>
        <taxon>Pseudomonadaceae</taxon>
        <taxon>Pseudomonas</taxon>
    </lineage>
</organism>
<protein>
    <submittedName>
        <fullName evidence="2">Uncharacterized protein</fullName>
    </submittedName>
</protein>
<proteinExistence type="predicted"/>
<reference evidence="2" key="2">
    <citation type="journal article" date="2023" name="mSystems">
        <title>Charting the Lipopeptidome of Nonpathogenic Pseudomonas.</title>
        <authorList>
            <person name="Cesa-Luna C."/>
            <person name="Geudens N."/>
            <person name="Girard L."/>
            <person name="De Roo V."/>
            <person name="Maklad H.R."/>
            <person name="Martins J.C."/>
            <person name="Hofte M."/>
            <person name="De Mot R."/>
        </authorList>
    </citation>
    <scope>NUCLEOTIDE SEQUENCE</scope>
    <source>
        <strain evidence="2">B1M3-32</strain>
    </source>
</reference>
<evidence type="ECO:0000256" key="1">
    <source>
        <dbReference type="SAM" id="SignalP"/>
    </source>
</evidence>
<name>A0A9X3BCJ1_9PSED</name>